<comment type="caution">
    <text evidence="1">The sequence shown here is derived from an EMBL/GenBank/DDBJ whole genome shotgun (WGS) entry which is preliminary data.</text>
</comment>
<evidence type="ECO:0008006" key="3">
    <source>
        <dbReference type="Google" id="ProtNLM"/>
    </source>
</evidence>
<proteinExistence type="predicted"/>
<dbReference type="AlphaFoldDB" id="A0A916Y2M7"/>
<reference evidence="1" key="1">
    <citation type="journal article" date="2014" name="Int. J. Syst. Evol. Microbiol.">
        <title>Complete genome sequence of Corynebacterium casei LMG S-19264T (=DSM 44701T), isolated from a smear-ripened cheese.</title>
        <authorList>
            <consortium name="US DOE Joint Genome Institute (JGI-PGF)"/>
            <person name="Walter F."/>
            <person name="Albersmeier A."/>
            <person name="Kalinowski J."/>
            <person name="Ruckert C."/>
        </authorList>
    </citation>
    <scope>NUCLEOTIDE SEQUENCE</scope>
    <source>
        <strain evidence="1">CGMCC 1.15493</strain>
    </source>
</reference>
<dbReference type="EMBL" id="BMJJ01000008">
    <property type="protein sequence ID" value="GGD27847.1"/>
    <property type="molecule type" value="Genomic_DNA"/>
</dbReference>
<reference evidence="1" key="2">
    <citation type="submission" date="2020-09" db="EMBL/GenBank/DDBJ databases">
        <authorList>
            <person name="Sun Q."/>
            <person name="Zhou Y."/>
        </authorList>
    </citation>
    <scope>NUCLEOTIDE SEQUENCE</scope>
    <source>
        <strain evidence="1">CGMCC 1.15493</strain>
    </source>
</reference>
<organism evidence="1 2">
    <name type="scientific">Aureimonas glaciei</name>
    <dbReference type="NCBI Taxonomy" id="1776957"/>
    <lineage>
        <taxon>Bacteria</taxon>
        <taxon>Pseudomonadati</taxon>
        <taxon>Pseudomonadota</taxon>
        <taxon>Alphaproteobacteria</taxon>
        <taxon>Hyphomicrobiales</taxon>
        <taxon>Aurantimonadaceae</taxon>
        <taxon>Aureimonas</taxon>
    </lineage>
</organism>
<accession>A0A916Y2M7</accession>
<keyword evidence="2" id="KW-1185">Reference proteome</keyword>
<protein>
    <recommendedName>
        <fullName evidence="3">Glycine zipper domain-containing protein</fullName>
    </recommendedName>
</protein>
<sequence length="93" mass="8769">MKIVMAGTLVSLMLVASGCSQTDRSTGTGALIGGLGGAAIGAGVSGNAKGALIGGAIGAGAGAIAGNVIGRSQAGDCIYRDSRTGQRYVAACP</sequence>
<dbReference type="Proteomes" id="UP000613160">
    <property type="component" value="Unassembled WGS sequence"/>
</dbReference>
<dbReference type="PROSITE" id="PS51257">
    <property type="entry name" value="PROKAR_LIPOPROTEIN"/>
    <property type="match status" value="1"/>
</dbReference>
<evidence type="ECO:0000313" key="2">
    <source>
        <dbReference type="Proteomes" id="UP000613160"/>
    </source>
</evidence>
<evidence type="ECO:0000313" key="1">
    <source>
        <dbReference type="EMBL" id="GGD27847.1"/>
    </source>
</evidence>
<gene>
    <name evidence="1" type="ORF">GCM10011335_33680</name>
</gene>
<name>A0A916Y2M7_9HYPH</name>
<dbReference type="RefSeq" id="WP_188852847.1">
    <property type="nucleotide sequence ID" value="NZ_BMJJ01000008.1"/>
</dbReference>